<protein>
    <submittedName>
        <fullName evidence="1">Mobilization protein</fullName>
    </submittedName>
</protein>
<proteinExistence type="predicted"/>
<evidence type="ECO:0000313" key="2">
    <source>
        <dbReference type="Proteomes" id="UP001303608"/>
    </source>
</evidence>
<dbReference type="Proteomes" id="UP001303608">
    <property type="component" value="Chromosome"/>
</dbReference>
<gene>
    <name evidence="1" type="ORF">R2E43_21875</name>
</gene>
<accession>A0ACD4WQY3</accession>
<keyword evidence="2" id="KW-1185">Reference proteome</keyword>
<dbReference type="EMBL" id="CP137734">
    <property type="protein sequence ID" value="WOY99953.1"/>
    <property type="molecule type" value="Genomic_DNA"/>
</dbReference>
<organism evidence="1 2">
    <name type="scientific">Streptomyces violaceoruber</name>
    <dbReference type="NCBI Taxonomy" id="1935"/>
    <lineage>
        <taxon>Bacteria</taxon>
        <taxon>Bacillati</taxon>
        <taxon>Actinomycetota</taxon>
        <taxon>Actinomycetes</taxon>
        <taxon>Kitasatosporales</taxon>
        <taxon>Streptomycetaceae</taxon>
        <taxon>Streptomyces</taxon>
        <taxon>Streptomyces violaceoruber group</taxon>
    </lineage>
</organism>
<evidence type="ECO:0000313" key="1">
    <source>
        <dbReference type="EMBL" id="WOY99953.1"/>
    </source>
</evidence>
<name>A0ACD4WQY3_STRVN</name>
<reference evidence="1" key="1">
    <citation type="submission" date="2023-10" db="EMBL/GenBank/DDBJ databases">
        <title>The genome sequence of Streptomyces violaceoruber CGMCC 4.1801.</title>
        <authorList>
            <person name="Mo P."/>
        </authorList>
    </citation>
    <scope>NUCLEOTIDE SEQUENCE</scope>
    <source>
        <strain evidence="1">CGMCC 4.1801</strain>
    </source>
</reference>
<sequence>MVPDVSTGSSTLGLINYLFGPGRRDEHTDPHIVAAWDMAGAPDPGRDHEATYSQLARRLDHHVDLRTRELGGHKPPQHVWHCPVRTAPGDRYLTDAEWAEVARRIVTATGIAPEGDEKACRWIAVRHADDHIHILATTVRADGRRPRTHRDGQRAQQECRKIEAEFGLRRLKSGDLTAPPTPTGAERAKAERQGQDVTAREWLREQAYAVAATVRSIDGYFTVLTSLGIQVKQRIGPESGEMTGYSLAAPGDTAQGEPVWYGGSKLAPDLSFNRLCERLPTQDVTERPQHIKDPHTSWRRAESAVRTARTVLDSGDDAAAQGQLNAFSDALHNLARATHGPHQAELQAAATAFNRSRRSAIRADHQAATSLRDAAKELAYATNEPGGLAIALIFAALHLARAAANWHAQRGHQQQAAATEQTLLHLRTGYQQASEPVLADLSRRAPRQQTIDRFEATVRQALPDHADQILADPVWPALTTTLARAETAGHNARQLLSEAAAERELDTADSPAQVLVWRITAQPNKRVQAARRRSTVNATPFVSVPPQPAPTAVREQSAERSQRQARSRPRHGR</sequence>